<keyword evidence="2" id="KW-1185">Reference proteome</keyword>
<evidence type="ECO:0000313" key="1">
    <source>
        <dbReference type="EMBL" id="RDX43767.1"/>
    </source>
</evidence>
<evidence type="ECO:0008006" key="3">
    <source>
        <dbReference type="Google" id="ProtNLM"/>
    </source>
</evidence>
<dbReference type="Proteomes" id="UP000256964">
    <property type="component" value="Unassembled WGS sequence"/>
</dbReference>
<reference evidence="1 2" key="1">
    <citation type="journal article" date="2018" name="Biotechnol. Biofuels">
        <title>Integrative visual omics of the white-rot fungus Polyporus brumalis exposes the biotechnological potential of its oxidative enzymes for delignifying raw plant biomass.</title>
        <authorList>
            <person name="Miyauchi S."/>
            <person name="Rancon A."/>
            <person name="Drula E."/>
            <person name="Hage H."/>
            <person name="Chaduli D."/>
            <person name="Favel A."/>
            <person name="Grisel S."/>
            <person name="Henrissat B."/>
            <person name="Herpoel-Gimbert I."/>
            <person name="Ruiz-Duenas F.J."/>
            <person name="Chevret D."/>
            <person name="Hainaut M."/>
            <person name="Lin J."/>
            <person name="Wang M."/>
            <person name="Pangilinan J."/>
            <person name="Lipzen A."/>
            <person name="Lesage-Meessen L."/>
            <person name="Navarro D."/>
            <person name="Riley R."/>
            <person name="Grigoriev I.V."/>
            <person name="Zhou S."/>
            <person name="Raouche S."/>
            <person name="Rosso M.N."/>
        </authorList>
    </citation>
    <scope>NUCLEOTIDE SEQUENCE [LARGE SCALE GENOMIC DNA]</scope>
    <source>
        <strain evidence="1 2">BRFM 1820</strain>
    </source>
</reference>
<accession>A0A371CU18</accession>
<sequence>MTDALPSPGKAEPRLPIEVCERVIEEVYDDYYSFVSTSLATLSNCALVCRAWRPRAQRILFEYVLLRDKDALNRFAQLLDASPELGTYVHTLELRGYLHVPYSPAVLFLTALRGKLTNLAEIYIYGFDDDEKAANPLPEGEKELPFLPIYQYFPSLLTSISHIRRLAFVDVRFPSFGDFARFLSMLPNLNTLWCGRVSWAVLGLEPVCMAKRSSHDSRKMFLPNLEVLVCYDMDEQGRQRLLSALGPSLRTLWTKFPNVPPAVRIEHYRLDVEQETPSLALNLRSFPCLDGLYCCFVPFTQRHDQTLESLRDTLISWMASSDDVVGDLSPTQRCLYLGPTNRRPFQREEFVALLRPIGPVVEAALCRKDTAEGDLQDQTSGDTNDRLEVDPCRAGLVVQDLGDRLEWVDWWRQAVAECFPTLLRWKRLYVYPTHAGE</sequence>
<evidence type="ECO:0000313" key="2">
    <source>
        <dbReference type="Proteomes" id="UP000256964"/>
    </source>
</evidence>
<dbReference type="AlphaFoldDB" id="A0A371CU18"/>
<gene>
    <name evidence="1" type="ORF">OH76DRAFT_1487669</name>
</gene>
<proteinExistence type="predicted"/>
<protein>
    <recommendedName>
        <fullName evidence="3">F-box domain-containing protein</fullName>
    </recommendedName>
</protein>
<organism evidence="1 2">
    <name type="scientific">Lentinus brumalis</name>
    <dbReference type="NCBI Taxonomy" id="2498619"/>
    <lineage>
        <taxon>Eukaryota</taxon>
        <taxon>Fungi</taxon>
        <taxon>Dikarya</taxon>
        <taxon>Basidiomycota</taxon>
        <taxon>Agaricomycotina</taxon>
        <taxon>Agaricomycetes</taxon>
        <taxon>Polyporales</taxon>
        <taxon>Polyporaceae</taxon>
        <taxon>Lentinus</taxon>
    </lineage>
</organism>
<dbReference type="EMBL" id="KZ857460">
    <property type="protein sequence ID" value="RDX43767.1"/>
    <property type="molecule type" value="Genomic_DNA"/>
</dbReference>
<name>A0A371CU18_9APHY</name>
<dbReference type="OrthoDB" id="2798260at2759"/>